<dbReference type="PANTHER" id="PTHR46211:SF14">
    <property type="entry name" value="GLYCEROPHOSPHODIESTER PHOSPHODIESTERASE"/>
    <property type="match status" value="1"/>
</dbReference>
<comment type="caution">
    <text evidence="3">The sequence shown here is derived from an EMBL/GenBank/DDBJ whole genome shotgun (WGS) entry which is preliminary data.</text>
</comment>
<dbReference type="CDD" id="cd08556">
    <property type="entry name" value="GDPD"/>
    <property type="match status" value="1"/>
</dbReference>
<feature type="domain" description="GP-PDE" evidence="1">
    <location>
        <begin position="27"/>
        <end position="252"/>
    </location>
</feature>
<dbReference type="AlphaFoldDB" id="A0A7C3WKK4"/>
<dbReference type="Gene3D" id="3.20.20.190">
    <property type="entry name" value="Phosphatidylinositol (PI) phosphodiesterase"/>
    <property type="match status" value="1"/>
</dbReference>
<evidence type="ECO:0000313" key="2">
    <source>
        <dbReference type="EMBL" id="HGB25668.1"/>
    </source>
</evidence>
<proteinExistence type="predicted"/>
<reference evidence="3" key="1">
    <citation type="journal article" date="2020" name="mSystems">
        <title>Genome- and Community-Level Interaction Insights into Carbon Utilization and Element Cycling Functions of Hydrothermarchaeota in Hydrothermal Sediment.</title>
        <authorList>
            <person name="Zhou Z."/>
            <person name="Liu Y."/>
            <person name="Xu W."/>
            <person name="Pan J."/>
            <person name="Luo Z.H."/>
            <person name="Li M."/>
        </authorList>
    </citation>
    <scope>NUCLEOTIDE SEQUENCE [LARGE SCALE GENOMIC DNA]</scope>
    <source>
        <strain evidence="3">SpSt-8</strain>
    </source>
</reference>
<dbReference type="EMBL" id="DTIB01000113">
    <property type="protein sequence ID" value="HGB25699.1"/>
    <property type="molecule type" value="Genomic_DNA"/>
</dbReference>
<evidence type="ECO:0000259" key="1">
    <source>
        <dbReference type="PROSITE" id="PS51704"/>
    </source>
</evidence>
<dbReference type="Pfam" id="PF03009">
    <property type="entry name" value="GDPD"/>
    <property type="match status" value="1"/>
</dbReference>
<dbReference type="EMBL" id="DTIB01000109">
    <property type="protein sequence ID" value="HGB25668.1"/>
    <property type="molecule type" value="Genomic_DNA"/>
</dbReference>
<dbReference type="GO" id="GO:0006629">
    <property type="term" value="P:lipid metabolic process"/>
    <property type="evidence" value="ECO:0007669"/>
    <property type="project" value="InterPro"/>
</dbReference>
<evidence type="ECO:0000313" key="3">
    <source>
        <dbReference type="EMBL" id="HGB25699.1"/>
    </source>
</evidence>
<name>A0A7C3WKK4_THEPE</name>
<dbReference type="SUPFAM" id="SSF51695">
    <property type="entry name" value="PLC-like phosphodiesterases"/>
    <property type="match status" value="1"/>
</dbReference>
<protein>
    <submittedName>
        <fullName evidence="3">Glycerophosphodiester phosphodiesterase</fullName>
    </submittedName>
</protein>
<sequence length="252" mass="27528">MPWLSGGARAGRNIFLSRKAEAVAKNFTLTGHRGAAALAPENTLPSFYKAIECGATAVEFDVYATRDGVAVIAHDDDLTRLTGASVRITQSSYAELMKLKVFGKARIPTLREVLALAKGRLSVDIEIKAPGVEGEVVDALRELEMVEDAIVTSFLPGVIARVKKLAPEVEVGLLLEEWDDEYFDLAEKAGATLLLPHYSQLTRSSGLIEEIKRRGYRVVTWTVNDVDTARQLLKMGVEGVITDDPCKLKESL</sequence>
<accession>A0A7C3WKK4</accession>
<dbReference type="PANTHER" id="PTHR46211">
    <property type="entry name" value="GLYCEROPHOSPHORYL DIESTER PHOSPHODIESTERASE"/>
    <property type="match status" value="1"/>
</dbReference>
<organism evidence="3">
    <name type="scientific">Thermofilum pendens</name>
    <dbReference type="NCBI Taxonomy" id="2269"/>
    <lineage>
        <taxon>Archaea</taxon>
        <taxon>Thermoproteota</taxon>
        <taxon>Thermoprotei</taxon>
        <taxon>Thermofilales</taxon>
        <taxon>Thermofilaceae</taxon>
        <taxon>Thermofilum</taxon>
    </lineage>
</organism>
<dbReference type="InterPro" id="IPR030395">
    <property type="entry name" value="GP_PDE_dom"/>
</dbReference>
<dbReference type="PROSITE" id="PS51704">
    <property type="entry name" value="GP_PDE"/>
    <property type="match status" value="1"/>
</dbReference>
<gene>
    <name evidence="2" type="ORF">ENV88_06580</name>
    <name evidence="3" type="ORF">ENV88_06735</name>
</gene>
<dbReference type="InterPro" id="IPR017946">
    <property type="entry name" value="PLC-like_Pdiesterase_TIM-brl"/>
</dbReference>
<dbReference type="GO" id="GO:0008081">
    <property type="term" value="F:phosphoric diester hydrolase activity"/>
    <property type="evidence" value="ECO:0007669"/>
    <property type="project" value="InterPro"/>
</dbReference>